<reference evidence="16" key="2">
    <citation type="submission" date="2021-04" db="EMBL/GenBank/DDBJ databases">
        <authorList>
            <person name="Gilroy R."/>
        </authorList>
    </citation>
    <scope>NUCLEOTIDE SEQUENCE</scope>
    <source>
        <strain evidence="16">ChiHjej11B10-19426</strain>
    </source>
</reference>
<dbReference type="GO" id="GO:0004315">
    <property type="term" value="F:3-oxoacyl-[acyl-carrier-protein] synthase activity"/>
    <property type="evidence" value="ECO:0007669"/>
    <property type="project" value="InterPro"/>
</dbReference>
<dbReference type="HAMAP" id="MF_01815">
    <property type="entry name" value="FabH"/>
    <property type="match status" value="1"/>
</dbReference>
<evidence type="ECO:0000256" key="4">
    <source>
        <dbReference type="ARBA" id="ARBA00022490"/>
    </source>
</evidence>
<sequence length="336" mass="36749">MKKITAAITGVGAYLPDYVLDNFELSKMVDTSDEWIMTRVGIKTRRILKGEGLGTSYMAERAVNDLLEKTNTDPLDVDMVICATVTPDMFFPSTANLTAAKCGLKNAFGFDTLAACSGFIFALVTASQYIETGRNKKVVVIGADKMSSIIDPTDRTTLPLFGDGAAAVLLEPSTEGYGVIDSITRSDGNGGKHLYMKAGGSAYPATEETVRNRWHYAHQDGQSVFKAAVTNMADVTEEIMRRNNLEAKDIRYLVPHQANLRIIDAVAKRIGLPREKCMLIIEKYGNTTAATIPLCLWDYESRLSKGDNLILASFGGGFTWGSIYLKWAYNGGDFSK</sequence>
<dbReference type="NCBIfam" id="TIGR00747">
    <property type="entry name" value="fabH"/>
    <property type="match status" value="1"/>
</dbReference>
<keyword evidence="10 13" id="KW-0511">Multifunctional enzyme</keyword>
<dbReference type="EMBL" id="DXCC01000031">
    <property type="protein sequence ID" value="HIZ15822.1"/>
    <property type="molecule type" value="Genomic_DNA"/>
</dbReference>
<name>A0A9D2DFB8_9BACT</name>
<proteinExistence type="inferred from homology"/>
<evidence type="ECO:0000256" key="13">
    <source>
        <dbReference type="HAMAP-Rule" id="MF_01815"/>
    </source>
</evidence>
<feature type="active site" evidence="13">
    <location>
        <position position="286"/>
    </location>
</feature>
<evidence type="ECO:0000259" key="14">
    <source>
        <dbReference type="Pfam" id="PF08541"/>
    </source>
</evidence>
<dbReference type="PANTHER" id="PTHR34069:SF2">
    <property type="entry name" value="BETA-KETOACYL-[ACYL-CARRIER-PROTEIN] SYNTHASE III"/>
    <property type="match status" value="1"/>
</dbReference>
<evidence type="ECO:0000313" key="17">
    <source>
        <dbReference type="Proteomes" id="UP000824014"/>
    </source>
</evidence>
<organism evidence="16 17">
    <name type="scientific">Candidatus Tidjanibacter faecipullorum</name>
    <dbReference type="NCBI Taxonomy" id="2838766"/>
    <lineage>
        <taxon>Bacteria</taxon>
        <taxon>Pseudomonadati</taxon>
        <taxon>Bacteroidota</taxon>
        <taxon>Bacteroidia</taxon>
        <taxon>Bacteroidales</taxon>
        <taxon>Rikenellaceae</taxon>
        <taxon>Tidjanibacter</taxon>
    </lineage>
</organism>
<dbReference type="NCBIfam" id="NF006829">
    <property type="entry name" value="PRK09352.1"/>
    <property type="match status" value="1"/>
</dbReference>
<dbReference type="Proteomes" id="UP000824014">
    <property type="component" value="Unassembled WGS sequence"/>
</dbReference>
<dbReference type="GO" id="GO:0005737">
    <property type="term" value="C:cytoplasm"/>
    <property type="evidence" value="ECO:0007669"/>
    <property type="project" value="UniProtKB-SubCell"/>
</dbReference>
<comment type="subunit">
    <text evidence="13">Homodimer.</text>
</comment>
<evidence type="ECO:0000256" key="1">
    <source>
        <dbReference type="ARBA" id="ARBA00005194"/>
    </source>
</evidence>
<evidence type="ECO:0000256" key="9">
    <source>
        <dbReference type="ARBA" id="ARBA00023160"/>
    </source>
</evidence>
<dbReference type="GO" id="GO:0044550">
    <property type="term" value="P:secondary metabolite biosynthetic process"/>
    <property type="evidence" value="ECO:0007669"/>
    <property type="project" value="TreeGrafter"/>
</dbReference>
<evidence type="ECO:0000256" key="3">
    <source>
        <dbReference type="ARBA" id="ARBA00012333"/>
    </source>
</evidence>
<dbReference type="GO" id="GO:0006633">
    <property type="term" value="P:fatty acid biosynthetic process"/>
    <property type="evidence" value="ECO:0007669"/>
    <property type="project" value="UniProtKB-UniRule"/>
</dbReference>
<evidence type="ECO:0000256" key="5">
    <source>
        <dbReference type="ARBA" id="ARBA00022516"/>
    </source>
</evidence>
<reference evidence="16" key="1">
    <citation type="journal article" date="2021" name="PeerJ">
        <title>Extensive microbial diversity within the chicken gut microbiome revealed by metagenomics and culture.</title>
        <authorList>
            <person name="Gilroy R."/>
            <person name="Ravi A."/>
            <person name="Getino M."/>
            <person name="Pursley I."/>
            <person name="Horton D.L."/>
            <person name="Alikhan N.F."/>
            <person name="Baker D."/>
            <person name="Gharbi K."/>
            <person name="Hall N."/>
            <person name="Watson M."/>
            <person name="Adriaenssens E.M."/>
            <person name="Foster-Nyarko E."/>
            <person name="Jarju S."/>
            <person name="Secka A."/>
            <person name="Antonio M."/>
            <person name="Oren A."/>
            <person name="Chaudhuri R.R."/>
            <person name="La Ragione R."/>
            <person name="Hildebrand F."/>
            <person name="Pallen M.J."/>
        </authorList>
    </citation>
    <scope>NUCLEOTIDE SEQUENCE</scope>
    <source>
        <strain evidence="16">ChiHjej11B10-19426</strain>
    </source>
</reference>
<comment type="catalytic activity">
    <reaction evidence="12">
        <text>malonyl-[ACP] + acetyl-CoA + H(+) = 3-oxobutanoyl-[ACP] + CO2 + CoA</text>
        <dbReference type="Rhea" id="RHEA:12080"/>
        <dbReference type="Rhea" id="RHEA-COMP:9623"/>
        <dbReference type="Rhea" id="RHEA-COMP:9625"/>
        <dbReference type="ChEBI" id="CHEBI:15378"/>
        <dbReference type="ChEBI" id="CHEBI:16526"/>
        <dbReference type="ChEBI" id="CHEBI:57287"/>
        <dbReference type="ChEBI" id="CHEBI:57288"/>
        <dbReference type="ChEBI" id="CHEBI:78449"/>
        <dbReference type="ChEBI" id="CHEBI:78450"/>
        <dbReference type="EC" id="2.3.1.180"/>
    </reaction>
    <physiologicalReaction direction="left-to-right" evidence="12">
        <dbReference type="Rhea" id="RHEA:12081"/>
    </physiologicalReaction>
</comment>
<feature type="domain" description="Beta-ketoacyl-[acyl-carrier-protein] synthase III C-terminal" evidence="14">
    <location>
        <begin position="241"/>
        <end position="327"/>
    </location>
</feature>
<feature type="active site" evidence="13">
    <location>
        <position position="256"/>
    </location>
</feature>
<feature type="region of interest" description="ACP-binding" evidence="13">
    <location>
        <begin position="257"/>
        <end position="261"/>
    </location>
</feature>
<keyword evidence="6 13" id="KW-0808">Transferase</keyword>
<comment type="function">
    <text evidence="13">Catalyzes the condensation reaction of fatty acid synthesis by the addition to an acyl acceptor of two carbons from malonyl-ACP. Catalyzes the first condensation reaction which initiates fatty acid synthesis and may therefore play a role in governing the total rate of fatty acid production. Possesses both acetoacetyl-ACP synthase and acetyl transacylase activities. Its substrate specificity determines the biosynthesis of branched-chain and/or straight-chain of fatty acids.</text>
</comment>
<dbReference type="SUPFAM" id="SSF53901">
    <property type="entry name" value="Thiolase-like"/>
    <property type="match status" value="1"/>
</dbReference>
<evidence type="ECO:0000256" key="8">
    <source>
        <dbReference type="ARBA" id="ARBA00023098"/>
    </source>
</evidence>
<evidence type="ECO:0000313" key="16">
    <source>
        <dbReference type="EMBL" id="HIZ15822.1"/>
    </source>
</evidence>
<protein>
    <recommendedName>
        <fullName evidence="3 13">Beta-ketoacyl-[acyl-carrier-protein] synthase III</fullName>
        <shortName evidence="13">Beta-ketoacyl-ACP synthase III</shortName>
        <shortName evidence="13">KAS III</shortName>
        <ecNumber evidence="3 13">2.3.1.180</ecNumber>
    </recommendedName>
    <alternativeName>
        <fullName evidence="13">3-oxoacyl-[acyl-carrier-protein] synthase 3</fullName>
    </alternativeName>
    <alternativeName>
        <fullName evidence="13">3-oxoacyl-[acyl-carrier-protein] synthase III</fullName>
    </alternativeName>
</protein>
<accession>A0A9D2DFB8</accession>
<keyword evidence="8 13" id="KW-0443">Lipid metabolism</keyword>
<keyword evidence="11 13" id="KW-0012">Acyltransferase</keyword>
<dbReference type="CDD" id="cd00830">
    <property type="entry name" value="KAS_III"/>
    <property type="match status" value="1"/>
</dbReference>
<dbReference type="AlphaFoldDB" id="A0A9D2DFB8"/>
<comment type="similarity">
    <text evidence="2 13">Belongs to the thiolase-like superfamily. FabH family.</text>
</comment>
<dbReference type="InterPro" id="IPR013747">
    <property type="entry name" value="ACP_syn_III_C"/>
</dbReference>
<keyword evidence="9 13" id="KW-0275">Fatty acid biosynthesis</keyword>
<dbReference type="InterPro" id="IPR016039">
    <property type="entry name" value="Thiolase-like"/>
</dbReference>
<dbReference type="Pfam" id="PF08541">
    <property type="entry name" value="ACP_syn_III_C"/>
    <property type="match status" value="1"/>
</dbReference>
<keyword evidence="7 13" id="KW-0276">Fatty acid metabolism</keyword>
<dbReference type="PANTHER" id="PTHR34069">
    <property type="entry name" value="3-OXOACYL-[ACYL-CARRIER-PROTEIN] SYNTHASE 3"/>
    <property type="match status" value="1"/>
</dbReference>
<comment type="pathway">
    <text evidence="1 13">Lipid metabolism; fatty acid biosynthesis.</text>
</comment>
<comment type="domain">
    <text evidence="13">The last Arg residue of the ACP-binding site is essential for the weak association between ACP/AcpP and FabH.</text>
</comment>
<evidence type="ECO:0000256" key="2">
    <source>
        <dbReference type="ARBA" id="ARBA00008642"/>
    </source>
</evidence>
<dbReference type="GO" id="GO:0033818">
    <property type="term" value="F:beta-ketoacyl-acyl-carrier-protein synthase III activity"/>
    <property type="evidence" value="ECO:0007669"/>
    <property type="project" value="UniProtKB-UniRule"/>
</dbReference>
<feature type="active site" evidence="13">
    <location>
        <position position="116"/>
    </location>
</feature>
<evidence type="ECO:0000256" key="10">
    <source>
        <dbReference type="ARBA" id="ARBA00023268"/>
    </source>
</evidence>
<comment type="caution">
    <text evidence="16">The sequence shown here is derived from an EMBL/GenBank/DDBJ whole genome shotgun (WGS) entry which is preliminary data.</text>
</comment>
<keyword evidence="4 13" id="KW-0963">Cytoplasm</keyword>
<evidence type="ECO:0000259" key="15">
    <source>
        <dbReference type="Pfam" id="PF08545"/>
    </source>
</evidence>
<dbReference type="Pfam" id="PF08545">
    <property type="entry name" value="ACP_syn_III"/>
    <property type="match status" value="1"/>
</dbReference>
<dbReference type="EC" id="2.3.1.180" evidence="3 13"/>
<dbReference type="InterPro" id="IPR013751">
    <property type="entry name" value="ACP_syn_III_N"/>
</dbReference>
<dbReference type="FunFam" id="3.40.47.10:FF:000004">
    <property type="entry name" value="3-oxoacyl-[acyl-carrier-protein] synthase 3"/>
    <property type="match status" value="1"/>
</dbReference>
<evidence type="ECO:0000256" key="11">
    <source>
        <dbReference type="ARBA" id="ARBA00023315"/>
    </source>
</evidence>
<evidence type="ECO:0000256" key="12">
    <source>
        <dbReference type="ARBA" id="ARBA00051096"/>
    </source>
</evidence>
<keyword evidence="5 13" id="KW-0444">Lipid biosynthesis</keyword>
<dbReference type="Gene3D" id="3.40.47.10">
    <property type="match status" value="1"/>
</dbReference>
<feature type="domain" description="Beta-ketoacyl-[acyl-carrier-protein] synthase III N-terminal" evidence="15">
    <location>
        <begin position="110"/>
        <end position="188"/>
    </location>
</feature>
<evidence type="ECO:0000256" key="6">
    <source>
        <dbReference type="ARBA" id="ARBA00022679"/>
    </source>
</evidence>
<comment type="subcellular location">
    <subcellularLocation>
        <location evidence="13">Cytoplasm</location>
    </subcellularLocation>
</comment>
<evidence type="ECO:0000256" key="7">
    <source>
        <dbReference type="ARBA" id="ARBA00022832"/>
    </source>
</evidence>
<dbReference type="InterPro" id="IPR004655">
    <property type="entry name" value="FabH"/>
</dbReference>
<gene>
    <name evidence="13" type="primary">fabH</name>
    <name evidence="16" type="ORF">H9816_07955</name>
</gene>